<comment type="caution">
    <text evidence="2">The sequence shown here is derived from an EMBL/GenBank/DDBJ whole genome shotgun (WGS) entry which is preliminary data.</text>
</comment>
<feature type="region of interest" description="Disordered" evidence="1">
    <location>
        <begin position="1"/>
        <end position="69"/>
    </location>
</feature>
<evidence type="ECO:0000313" key="3">
    <source>
        <dbReference type="Proteomes" id="UP001159042"/>
    </source>
</evidence>
<reference evidence="2 3" key="1">
    <citation type="journal article" date="2023" name="Insect Mol. Biol.">
        <title>Genome sequencing provides insights into the evolution of gene families encoding plant cell wall-degrading enzymes in longhorned beetles.</title>
        <authorList>
            <person name="Shin N.R."/>
            <person name="Okamura Y."/>
            <person name="Kirsch R."/>
            <person name="Pauchet Y."/>
        </authorList>
    </citation>
    <scope>NUCLEOTIDE SEQUENCE [LARGE SCALE GENOMIC DNA]</scope>
    <source>
        <strain evidence="2">EAD_L_NR</strain>
    </source>
</reference>
<organism evidence="2 3">
    <name type="scientific">Exocentrus adspersus</name>
    <dbReference type="NCBI Taxonomy" id="1586481"/>
    <lineage>
        <taxon>Eukaryota</taxon>
        <taxon>Metazoa</taxon>
        <taxon>Ecdysozoa</taxon>
        <taxon>Arthropoda</taxon>
        <taxon>Hexapoda</taxon>
        <taxon>Insecta</taxon>
        <taxon>Pterygota</taxon>
        <taxon>Neoptera</taxon>
        <taxon>Endopterygota</taxon>
        <taxon>Coleoptera</taxon>
        <taxon>Polyphaga</taxon>
        <taxon>Cucujiformia</taxon>
        <taxon>Chrysomeloidea</taxon>
        <taxon>Cerambycidae</taxon>
        <taxon>Lamiinae</taxon>
        <taxon>Acanthocinini</taxon>
        <taxon>Exocentrus</taxon>
    </lineage>
</organism>
<feature type="compositionally biased region" description="Basic and acidic residues" evidence="1">
    <location>
        <begin position="1"/>
        <end position="10"/>
    </location>
</feature>
<dbReference type="Proteomes" id="UP001159042">
    <property type="component" value="Unassembled WGS sequence"/>
</dbReference>
<evidence type="ECO:0000313" key="2">
    <source>
        <dbReference type="EMBL" id="KAJ8925871.1"/>
    </source>
</evidence>
<sequence>MKKQDEDNRANQRNPNNPSYWKSRDMEKPKDWQAQAKGSSSMSKEEQDNRSRQKNPNNPAYYDSRGGKK</sequence>
<protein>
    <submittedName>
        <fullName evidence="2">Uncharacterized protein</fullName>
    </submittedName>
</protein>
<dbReference type="AlphaFoldDB" id="A0AAV8WJE0"/>
<dbReference type="EMBL" id="JANEYG010000001">
    <property type="protein sequence ID" value="KAJ8925871.1"/>
    <property type="molecule type" value="Genomic_DNA"/>
</dbReference>
<accession>A0AAV8WJE0</accession>
<gene>
    <name evidence="2" type="ORF">NQ315_009723</name>
</gene>
<proteinExistence type="predicted"/>
<name>A0AAV8WJE0_9CUCU</name>
<evidence type="ECO:0000256" key="1">
    <source>
        <dbReference type="SAM" id="MobiDB-lite"/>
    </source>
</evidence>
<feature type="compositionally biased region" description="Polar residues" evidence="1">
    <location>
        <begin position="11"/>
        <end position="20"/>
    </location>
</feature>
<feature type="compositionally biased region" description="Basic and acidic residues" evidence="1">
    <location>
        <begin position="22"/>
        <end position="31"/>
    </location>
</feature>
<keyword evidence="3" id="KW-1185">Reference proteome</keyword>